<dbReference type="PANTHER" id="PTHR40388:SF1">
    <property type="entry name" value="BRYOPORIN"/>
    <property type="match status" value="1"/>
</dbReference>
<feature type="chain" id="PRO_5020039286" evidence="6">
    <location>
        <begin position="29"/>
        <end position="238"/>
    </location>
</feature>
<evidence type="ECO:0000313" key="7">
    <source>
        <dbReference type="EMBL" id="AXS67876.1"/>
    </source>
</evidence>
<evidence type="ECO:0000256" key="5">
    <source>
        <dbReference type="ARBA" id="ARBA00023331"/>
    </source>
</evidence>
<evidence type="ECO:0000256" key="6">
    <source>
        <dbReference type="SAM" id="SignalP"/>
    </source>
</evidence>
<dbReference type="EMBL" id="MH194207">
    <property type="protein sequence ID" value="AXS67876.1"/>
    <property type="molecule type" value="mRNA"/>
</dbReference>
<dbReference type="SUPFAM" id="SSF63724">
    <property type="entry name" value="Cytolysin/lectin"/>
    <property type="match status" value="1"/>
</dbReference>
<feature type="signal peptide" evidence="6">
    <location>
        <begin position="1"/>
        <end position="28"/>
    </location>
</feature>
<protein>
    <submittedName>
        <fullName evidence="7">Coluporin-4</fullName>
    </submittedName>
</protein>
<dbReference type="InterPro" id="IPR015926">
    <property type="entry name" value="Cytolysin/lectin"/>
</dbReference>
<evidence type="ECO:0000256" key="4">
    <source>
        <dbReference type="ARBA" id="ARBA00023298"/>
    </source>
</evidence>
<keyword evidence="4" id="KW-0472">Membrane</keyword>
<dbReference type="PANTHER" id="PTHR40388">
    <property type="entry name" value="BRYOPORIN"/>
    <property type="match status" value="1"/>
</dbReference>
<organism evidence="7">
    <name type="scientific">Colubraria reticulata</name>
    <dbReference type="NCBI Taxonomy" id="604273"/>
    <lineage>
        <taxon>Eukaryota</taxon>
        <taxon>Metazoa</taxon>
        <taxon>Spiralia</taxon>
        <taxon>Lophotrochozoa</taxon>
        <taxon>Mollusca</taxon>
        <taxon>Gastropoda</taxon>
        <taxon>Caenogastropoda</taxon>
        <taxon>Neogastropoda</taxon>
        <taxon>Buccinoidea</taxon>
        <taxon>Buccinidae</taxon>
        <taxon>Colubraria</taxon>
    </lineage>
</organism>
<proteinExistence type="evidence at transcript level"/>
<keyword evidence="4" id="KW-1053">Target membrane</keyword>
<dbReference type="AlphaFoldDB" id="A0A499RN76"/>
<keyword evidence="6" id="KW-0732">Signal</keyword>
<dbReference type="GO" id="GO:0044218">
    <property type="term" value="C:other organism cell membrane"/>
    <property type="evidence" value="ECO:0007669"/>
    <property type="project" value="UniProtKB-KW"/>
</dbReference>
<accession>A0A499RN76</accession>
<evidence type="ECO:0000256" key="1">
    <source>
        <dbReference type="ARBA" id="ARBA00004175"/>
    </source>
</evidence>
<keyword evidence="5" id="KW-0166">Nematocyst</keyword>
<dbReference type="Gene3D" id="2.60.270.20">
    <property type="entry name" value="Cytolysin/lectin"/>
    <property type="match status" value="1"/>
</dbReference>
<name>A0A499RN76_9CAEN</name>
<dbReference type="InterPro" id="IPR050677">
    <property type="entry name" value="Actinoporin_PFT"/>
</dbReference>
<keyword evidence="3" id="KW-1052">Target cell membrane</keyword>
<comment type="subcellular location">
    <subcellularLocation>
        <location evidence="2">Nematocyst</location>
    </subcellularLocation>
    <subcellularLocation>
        <location evidence="1">Target cell membrane</location>
    </subcellularLocation>
</comment>
<evidence type="ECO:0000256" key="3">
    <source>
        <dbReference type="ARBA" id="ARBA00022537"/>
    </source>
</evidence>
<sequence>MVLQFPSLKTAVLIFYFVIGHGPPPAVTDAISDAARIVVKNGRSVKTDFYHWEKDYSVFVSITVENWTNYTLLRPDLIIHSGTQILNPTRTVVPARREMFGMRKQWSGAVGTAGAVSWQVAYSNRLFLVMWDAPYSFNHYSNWMGVGMTTKGHMPKPQTTDWRYKMYYGDNETNFNFIRGEFYYNENPISLRFEDFEFVGKMTKGHQAHVTVIFRPIESRGDCLAKQIKDQLGMQNSP</sequence>
<dbReference type="GO" id="GO:0042151">
    <property type="term" value="C:nematocyst"/>
    <property type="evidence" value="ECO:0007669"/>
    <property type="project" value="UniProtKB-SubCell"/>
</dbReference>
<evidence type="ECO:0000256" key="2">
    <source>
        <dbReference type="ARBA" id="ARBA00004532"/>
    </source>
</evidence>
<reference evidence="7" key="1">
    <citation type="journal article" date="2018" name="Mol. Biol. Evol.">
        <title>Piercing Fishes: Porin Expansion and Adaptation to Hematophagy in the Vampire Snail Cumia reticulata.</title>
        <authorList>
            <person name="Gerdol M."/>
            <person name="Cervelli M."/>
            <person name="Oliverio M."/>
            <person name="Modica M.V."/>
        </authorList>
    </citation>
    <scope>NUCLEOTIDE SEQUENCE</scope>
</reference>